<sequence>MLLAIYTVSFIDRNILYVVAPSIQAELKLNDAELGLLSGLAFALFYATMALPIARVAERRSRITLMAGALFLWSAMTAISGAASKFWHLFAARLGVGVGEGACTPCAQSIICDLYPPEKRATALSTYAIGVPLGILIGGMGGALAAEMVGWRGAFVIAAVPGLLLALILYLTVPEPVRGGCEPVAYVDNAAPSFLDVVRTLWRSPSFRHTAMGYAAAGIPGTSLQIFFIIFLVRVHGMEQFHAGMAYGLVAGITGAIGMFFGGRIVDFFGKRDIRAYGYVPAITFLCLPPLLIAALTRDSLFAMTAIIVIPAIVYVFNIGASYAVTNNLVEPRMRATTNAILLMIITLFSAGLGPALVGWASDALADWHFGGGYGTLCSGGAGATDAVRTRCAGAAAAGLRYALILASLFYLWGAVHYFRLAAIIRGEMSR</sequence>
<evidence type="ECO:0000313" key="9">
    <source>
        <dbReference type="Proteomes" id="UP000221538"/>
    </source>
</evidence>
<feature type="transmembrane region" description="Helical" evidence="6">
    <location>
        <begin position="34"/>
        <end position="51"/>
    </location>
</feature>
<dbReference type="PROSITE" id="PS50850">
    <property type="entry name" value="MFS"/>
    <property type="match status" value="1"/>
</dbReference>
<dbReference type="Gene3D" id="1.20.1250.20">
    <property type="entry name" value="MFS general substrate transporter like domains"/>
    <property type="match status" value="1"/>
</dbReference>
<evidence type="ECO:0000256" key="1">
    <source>
        <dbReference type="ARBA" id="ARBA00004141"/>
    </source>
</evidence>
<evidence type="ECO:0000256" key="5">
    <source>
        <dbReference type="ARBA" id="ARBA00023136"/>
    </source>
</evidence>
<evidence type="ECO:0000259" key="7">
    <source>
        <dbReference type="PROSITE" id="PS50850"/>
    </source>
</evidence>
<reference evidence="8 9" key="1">
    <citation type="journal article" date="2013" name="Biodegradation">
        <title>Occurrence of 4-tert-butylphenol (4-t-BP) biodegradation in an aquatic sample caused by the presence of Spirodela polyrrhiza and isolation of a 4-t-BP-utilizing bacterium.</title>
        <authorList>
            <person name="Ogata Y."/>
            <person name="Toyama T."/>
            <person name="Yu N."/>
            <person name="Wang X."/>
            <person name="Sei K."/>
            <person name="Ike M."/>
        </authorList>
    </citation>
    <scope>NUCLEOTIDE SEQUENCE [LARGE SCALE GENOMIC DNA]</scope>
    <source>
        <strain evidence="8 9">OMI</strain>
    </source>
</reference>
<reference evidence="8 9" key="2">
    <citation type="journal article" date="2013" name="Environ. Sci. Technol.">
        <title>The 4-tert-butylphenol-utilizing bacterium Sphingobium fuliginis OMI can degrade bisphenols via phenolic ring hydroxylation and meta-cleavage pathway.</title>
        <authorList>
            <person name="Ogata Y."/>
            <person name="Goda S."/>
            <person name="Toyama T."/>
            <person name="Sei K."/>
            <person name="Ike M."/>
        </authorList>
    </citation>
    <scope>NUCLEOTIDE SEQUENCE [LARGE SCALE GENOMIC DNA]</scope>
    <source>
        <strain evidence="8 9">OMI</strain>
    </source>
</reference>
<keyword evidence="3 6" id="KW-0812">Transmembrane</keyword>
<dbReference type="RefSeq" id="WP_218042355.1">
    <property type="nucleotide sequence ID" value="NZ_BEWI01000032.1"/>
</dbReference>
<feature type="transmembrane region" description="Helical" evidence="6">
    <location>
        <begin position="214"/>
        <end position="233"/>
    </location>
</feature>
<dbReference type="GO" id="GO:0016020">
    <property type="term" value="C:membrane"/>
    <property type="evidence" value="ECO:0007669"/>
    <property type="project" value="UniProtKB-SubCell"/>
</dbReference>
<keyword evidence="5 6" id="KW-0472">Membrane</keyword>
<dbReference type="InterPro" id="IPR020846">
    <property type="entry name" value="MFS_dom"/>
</dbReference>
<evidence type="ECO:0000256" key="4">
    <source>
        <dbReference type="ARBA" id="ARBA00022989"/>
    </source>
</evidence>
<dbReference type="PANTHER" id="PTHR23505">
    <property type="entry name" value="SPINSTER"/>
    <property type="match status" value="1"/>
</dbReference>
<comment type="subcellular location">
    <subcellularLocation>
        <location evidence="1">Membrane</location>
        <topology evidence="1">Multi-pass membrane protein</topology>
    </subcellularLocation>
</comment>
<keyword evidence="4 6" id="KW-1133">Transmembrane helix</keyword>
<feature type="transmembrane region" description="Helical" evidence="6">
    <location>
        <begin position="402"/>
        <end position="421"/>
    </location>
</feature>
<feature type="transmembrane region" description="Helical" evidence="6">
    <location>
        <begin position="124"/>
        <end position="146"/>
    </location>
</feature>
<dbReference type="Pfam" id="PF07690">
    <property type="entry name" value="MFS_1"/>
    <property type="match status" value="1"/>
</dbReference>
<dbReference type="SUPFAM" id="SSF103473">
    <property type="entry name" value="MFS general substrate transporter"/>
    <property type="match status" value="1"/>
</dbReference>
<protein>
    <submittedName>
        <fullName evidence="8">Major facilitator family transporter</fullName>
    </submittedName>
</protein>
<dbReference type="PANTHER" id="PTHR23505:SF79">
    <property type="entry name" value="PROTEIN SPINSTER"/>
    <property type="match status" value="1"/>
</dbReference>
<feature type="transmembrane region" description="Helical" evidence="6">
    <location>
        <begin position="337"/>
        <end position="361"/>
    </location>
</feature>
<dbReference type="EMBL" id="BEWI01000032">
    <property type="protein sequence ID" value="GAY22212.1"/>
    <property type="molecule type" value="Genomic_DNA"/>
</dbReference>
<feature type="transmembrane region" description="Helical" evidence="6">
    <location>
        <begin position="302"/>
        <end position="325"/>
    </location>
</feature>
<dbReference type="AlphaFoldDB" id="A0A292ZBX7"/>
<dbReference type="InterPro" id="IPR011701">
    <property type="entry name" value="MFS"/>
</dbReference>
<dbReference type="InterPro" id="IPR036259">
    <property type="entry name" value="MFS_trans_sf"/>
</dbReference>
<accession>A0A292ZBX7</accession>
<keyword evidence="2" id="KW-0813">Transport</keyword>
<feature type="transmembrane region" description="Helical" evidence="6">
    <location>
        <begin position="278"/>
        <end position="296"/>
    </location>
</feature>
<dbReference type="Proteomes" id="UP000221538">
    <property type="component" value="Unassembled WGS sequence"/>
</dbReference>
<feature type="transmembrane region" description="Helical" evidence="6">
    <location>
        <begin position="245"/>
        <end position="266"/>
    </location>
</feature>
<dbReference type="CDD" id="cd17328">
    <property type="entry name" value="MFS_spinster_like"/>
    <property type="match status" value="1"/>
</dbReference>
<comment type="caution">
    <text evidence="8">The sequence shown here is derived from an EMBL/GenBank/DDBJ whole genome shotgun (WGS) entry which is preliminary data.</text>
</comment>
<evidence type="ECO:0000256" key="3">
    <source>
        <dbReference type="ARBA" id="ARBA00022692"/>
    </source>
</evidence>
<evidence type="ECO:0000313" key="8">
    <source>
        <dbReference type="EMBL" id="GAY22212.1"/>
    </source>
</evidence>
<dbReference type="GO" id="GO:0022857">
    <property type="term" value="F:transmembrane transporter activity"/>
    <property type="evidence" value="ECO:0007669"/>
    <property type="project" value="InterPro"/>
</dbReference>
<name>A0A292ZBX7_SPHSA</name>
<organism evidence="8 9">
    <name type="scientific">Sphingobium fuliginis (strain ATCC 27551)</name>
    <dbReference type="NCBI Taxonomy" id="336203"/>
    <lineage>
        <taxon>Bacteria</taxon>
        <taxon>Pseudomonadati</taxon>
        <taxon>Pseudomonadota</taxon>
        <taxon>Alphaproteobacteria</taxon>
        <taxon>Sphingomonadales</taxon>
        <taxon>Sphingomonadaceae</taxon>
        <taxon>Sphingobium</taxon>
    </lineage>
</organism>
<evidence type="ECO:0000256" key="6">
    <source>
        <dbReference type="SAM" id="Phobius"/>
    </source>
</evidence>
<gene>
    <name evidence="8" type="ORF">SFOMI_2767</name>
</gene>
<dbReference type="InterPro" id="IPR044770">
    <property type="entry name" value="MFS_spinster-like"/>
</dbReference>
<feature type="domain" description="Major facilitator superfamily (MFS) profile" evidence="7">
    <location>
        <begin position="1"/>
        <end position="426"/>
    </location>
</feature>
<evidence type="ECO:0000256" key="2">
    <source>
        <dbReference type="ARBA" id="ARBA00022448"/>
    </source>
</evidence>
<proteinExistence type="predicted"/>
<feature type="transmembrane region" description="Helical" evidence="6">
    <location>
        <begin position="153"/>
        <end position="172"/>
    </location>
</feature>